<accession>A0AAD7AYX7</accession>
<organism evidence="1 2">
    <name type="scientific">Roridomyces roridus</name>
    <dbReference type="NCBI Taxonomy" id="1738132"/>
    <lineage>
        <taxon>Eukaryota</taxon>
        <taxon>Fungi</taxon>
        <taxon>Dikarya</taxon>
        <taxon>Basidiomycota</taxon>
        <taxon>Agaricomycotina</taxon>
        <taxon>Agaricomycetes</taxon>
        <taxon>Agaricomycetidae</taxon>
        <taxon>Agaricales</taxon>
        <taxon>Marasmiineae</taxon>
        <taxon>Mycenaceae</taxon>
        <taxon>Roridomyces</taxon>
    </lineage>
</organism>
<name>A0AAD7AYX7_9AGAR</name>
<dbReference type="EMBL" id="JARKIF010000085">
    <property type="protein sequence ID" value="KAJ7604976.1"/>
    <property type="molecule type" value="Genomic_DNA"/>
</dbReference>
<evidence type="ECO:0000313" key="1">
    <source>
        <dbReference type="EMBL" id="KAJ7604976.1"/>
    </source>
</evidence>
<keyword evidence="2" id="KW-1185">Reference proteome</keyword>
<protein>
    <submittedName>
        <fullName evidence="1">Uncharacterized protein</fullName>
    </submittedName>
</protein>
<proteinExistence type="predicted"/>
<evidence type="ECO:0000313" key="2">
    <source>
        <dbReference type="Proteomes" id="UP001221142"/>
    </source>
</evidence>
<gene>
    <name evidence="1" type="ORF">FB45DRAFT_954648</name>
</gene>
<sequence length="225" mass="25062">MRRSRRGRREKTLGFLCWAIKLRRLRTCCLAMDVRLIIWICPNRVGVSHVFLSSPLCASLLKRSPRRPPSFLCDSKKLHFGYDTLGSGVLHKLQSLPGCVLRLCCRWINHHIVSRRPIFASSSSPAAPPSEDSDLVFVPPLLRVLHLHGLLPPLAFYGLEYLCACDGVVVCYIPGMRVCCNVLNGKCRSQFVRLRDGGRSRDVGCSCCPPRAPVVCLLFAGNGMS</sequence>
<reference evidence="1" key="1">
    <citation type="submission" date="2023-03" db="EMBL/GenBank/DDBJ databases">
        <title>Massive genome expansion in bonnet fungi (Mycena s.s.) driven by repeated elements and novel gene families across ecological guilds.</title>
        <authorList>
            <consortium name="Lawrence Berkeley National Laboratory"/>
            <person name="Harder C.B."/>
            <person name="Miyauchi S."/>
            <person name="Viragh M."/>
            <person name="Kuo A."/>
            <person name="Thoen E."/>
            <person name="Andreopoulos B."/>
            <person name="Lu D."/>
            <person name="Skrede I."/>
            <person name="Drula E."/>
            <person name="Henrissat B."/>
            <person name="Morin E."/>
            <person name="Kohler A."/>
            <person name="Barry K."/>
            <person name="LaButti K."/>
            <person name="Morin E."/>
            <person name="Salamov A."/>
            <person name="Lipzen A."/>
            <person name="Mereny Z."/>
            <person name="Hegedus B."/>
            <person name="Baldrian P."/>
            <person name="Stursova M."/>
            <person name="Weitz H."/>
            <person name="Taylor A."/>
            <person name="Grigoriev I.V."/>
            <person name="Nagy L.G."/>
            <person name="Martin F."/>
            <person name="Kauserud H."/>
        </authorList>
    </citation>
    <scope>NUCLEOTIDE SEQUENCE</scope>
    <source>
        <strain evidence="1">9284</strain>
    </source>
</reference>
<comment type="caution">
    <text evidence="1">The sequence shown here is derived from an EMBL/GenBank/DDBJ whole genome shotgun (WGS) entry which is preliminary data.</text>
</comment>
<dbReference type="Proteomes" id="UP001221142">
    <property type="component" value="Unassembled WGS sequence"/>
</dbReference>
<dbReference type="AlphaFoldDB" id="A0AAD7AYX7"/>